<organism evidence="8 9">
    <name type="scientific">Aedoeadaptatus ivorii</name>
    <dbReference type="NCBI Taxonomy" id="54006"/>
    <lineage>
        <taxon>Bacteria</taxon>
        <taxon>Bacillati</taxon>
        <taxon>Bacillota</taxon>
        <taxon>Tissierellia</taxon>
        <taxon>Tissierellales</taxon>
        <taxon>Peptoniphilaceae</taxon>
        <taxon>Aedoeadaptatus</taxon>
    </lineage>
</organism>
<keyword evidence="2 4" id="KW-0813">Transport</keyword>
<keyword evidence="9" id="KW-1185">Reference proteome</keyword>
<comment type="similarity">
    <text evidence="1 4">Belongs to the bacterial solute-binding protein 9 family.</text>
</comment>
<feature type="region of interest" description="Disordered" evidence="6">
    <location>
        <begin position="137"/>
        <end position="171"/>
    </location>
</feature>
<evidence type="ECO:0000256" key="4">
    <source>
        <dbReference type="RuleBase" id="RU003512"/>
    </source>
</evidence>
<dbReference type="Proteomes" id="UP000269544">
    <property type="component" value="Chromosome"/>
</dbReference>
<evidence type="ECO:0000256" key="6">
    <source>
        <dbReference type="SAM" id="MobiDB-lite"/>
    </source>
</evidence>
<dbReference type="InterPro" id="IPR006127">
    <property type="entry name" value="ZnuA-like"/>
</dbReference>
<gene>
    <name evidence="8" type="primary">adcA_1</name>
    <name evidence="8" type="ORF">NCTC13079_00047</name>
</gene>
<feature type="coiled-coil region" evidence="5">
    <location>
        <begin position="200"/>
        <end position="227"/>
    </location>
</feature>
<feature type="compositionally biased region" description="Basic and acidic residues" evidence="6">
    <location>
        <begin position="139"/>
        <end position="171"/>
    </location>
</feature>
<dbReference type="PANTHER" id="PTHR42953:SF3">
    <property type="entry name" value="HIGH-AFFINITY ZINC UPTAKE SYSTEM PROTEIN ZNUA"/>
    <property type="match status" value="1"/>
</dbReference>
<sequence>MRMKQWIAIGMSCLLLAGCAAGAGKNADAEAPKETATVENSADKKAEGLRVVTSTFILEDLAREIAGERAEVHCLIPEGEGTHGFEPTPKDINTLNEADVFLYNGAGLESWTDTLIDQLPDTVAVAEASEGIELLAGGHHHDHDGEDAREHDADAHGHDAAEHEHDHGGKDPHVWMAPENALVMAKNITRTLKQKDPDGAETYEGNYKRLEEKLQRMDEALQKGLKDISQREMVVSHEAYGYLAAAYDLKQIPIEGINSEGEPDPKTMKEIVDHMREKGIKTVFTEPEKNDNIAKAVAKEAGDDVKVVELDPMEYKSDSSYIDRMQKNLDALENGLR</sequence>
<dbReference type="InterPro" id="IPR006129">
    <property type="entry name" value="AdhesinB"/>
</dbReference>
<dbReference type="GO" id="GO:0030001">
    <property type="term" value="P:metal ion transport"/>
    <property type="evidence" value="ECO:0007669"/>
    <property type="project" value="InterPro"/>
</dbReference>
<feature type="chain" id="PRO_5039641763" evidence="7">
    <location>
        <begin position="24"/>
        <end position="337"/>
    </location>
</feature>
<evidence type="ECO:0000256" key="1">
    <source>
        <dbReference type="ARBA" id="ARBA00011028"/>
    </source>
</evidence>
<dbReference type="Gene3D" id="3.40.50.1980">
    <property type="entry name" value="Nitrogenase molybdenum iron protein domain"/>
    <property type="match status" value="2"/>
</dbReference>
<dbReference type="GO" id="GO:0007155">
    <property type="term" value="P:cell adhesion"/>
    <property type="evidence" value="ECO:0007669"/>
    <property type="project" value="InterPro"/>
</dbReference>
<protein>
    <submittedName>
        <fullName evidence="8">Probable zinc transport system zinc-binding lipoprotein AdcA</fullName>
    </submittedName>
</protein>
<evidence type="ECO:0000313" key="9">
    <source>
        <dbReference type="Proteomes" id="UP000269544"/>
    </source>
</evidence>
<dbReference type="PANTHER" id="PTHR42953">
    <property type="entry name" value="HIGH-AFFINITY ZINC UPTAKE SYSTEM PROTEIN ZNUA-RELATED"/>
    <property type="match status" value="1"/>
</dbReference>
<evidence type="ECO:0000313" key="8">
    <source>
        <dbReference type="EMBL" id="VEJ34229.1"/>
    </source>
</evidence>
<feature type="signal peptide" evidence="7">
    <location>
        <begin position="1"/>
        <end position="23"/>
    </location>
</feature>
<dbReference type="SUPFAM" id="SSF53807">
    <property type="entry name" value="Helical backbone' metal receptor"/>
    <property type="match status" value="1"/>
</dbReference>
<proteinExistence type="inferred from homology"/>
<evidence type="ECO:0000256" key="2">
    <source>
        <dbReference type="ARBA" id="ARBA00022448"/>
    </source>
</evidence>
<accession>A0A3S4Y625</accession>
<dbReference type="AlphaFoldDB" id="A0A3S4Y625"/>
<dbReference type="GO" id="GO:0046872">
    <property type="term" value="F:metal ion binding"/>
    <property type="evidence" value="ECO:0007669"/>
    <property type="project" value="InterPro"/>
</dbReference>
<evidence type="ECO:0000256" key="5">
    <source>
        <dbReference type="SAM" id="Coils"/>
    </source>
</evidence>
<dbReference type="PRINTS" id="PR00691">
    <property type="entry name" value="ADHESINB"/>
</dbReference>
<dbReference type="InterPro" id="IPR050492">
    <property type="entry name" value="Bact_metal-bind_prot9"/>
</dbReference>
<keyword evidence="3 7" id="KW-0732">Signal</keyword>
<keyword evidence="5" id="KW-0175">Coiled coil</keyword>
<dbReference type="Pfam" id="PF01297">
    <property type="entry name" value="ZnuA"/>
    <property type="match status" value="1"/>
</dbReference>
<dbReference type="PRINTS" id="PR00690">
    <property type="entry name" value="ADHESNFAMILY"/>
</dbReference>
<reference evidence="8 9" key="1">
    <citation type="submission" date="2018-12" db="EMBL/GenBank/DDBJ databases">
        <authorList>
            <consortium name="Pathogen Informatics"/>
        </authorList>
    </citation>
    <scope>NUCLEOTIDE SEQUENCE [LARGE SCALE GENOMIC DNA]</scope>
    <source>
        <strain evidence="8 9">NCTC13079</strain>
    </source>
</reference>
<dbReference type="PROSITE" id="PS51257">
    <property type="entry name" value="PROKAR_LIPOPROTEIN"/>
    <property type="match status" value="1"/>
</dbReference>
<evidence type="ECO:0000256" key="3">
    <source>
        <dbReference type="ARBA" id="ARBA00022729"/>
    </source>
</evidence>
<dbReference type="InterPro" id="IPR006128">
    <property type="entry name" value="Lipoprotein_PsaA-like"/>
</dbReference>
<name>A0A3S4Y625_9FIRM</name>
<keyword evidence="8" id="KW-0449">Lipoprotein</keyword>
<evidence type="ECO:0000256" key="7">
    <source>
        <dbReference type="SAM" id="SignalP"/>
    </source>
</evidence>
<dbReference type="EMBL" id="LR134523">
    <property type="protein sequence ID" value="VEJ34229.1"/>
    <property type="molecule type" value="Genomic_DNA"/>
</dbReference>
<dbReference type="KEGG" id="piv:NCTC13079_00047"/>